<evidence type="ECO:0000256" key="1">
    <source>
        <dbReference type="SAM" id="MobiDB-lite"/>
    </source>
</evidence>
<comment type="caution">
    <text evidence="2">The sequence shown here is derived from an EMBL/GenBank/DDBJ whole genome shotgun (WGS) entry which is preliminary data.</text>
</comment>
<keyword evidence="3" id="KW-1185">Reference proteome</keyword>
<name>A0A0V0ZKN9_9BILA</name>
<reference evidence="2 3" key="1">
    <citation type="submission" date="2015-01" db="EMBL/GenBank/DDBJ databases">
        <title>Evolution of Trichinella species and genotypes.</title>
        <authorList>
            <person name="Korhonen P.K."/>
            <person name="Edoardo P."/>
            <person name="Giuseppe L.R."/>
            <person name="Gasser R.B."/>
        </authorList>
    </citation>
    <scope>NUCLEOTIDE SEQUENCE [LARGE SCALE GENOMIC DNA]</scope>
    <source>
        <strain evidence="2">ISS2496</strain>
    </source>
</reference>
<dbReference type="EMBL" id="JYDQ01000151">
    <property type="protein sequence ID" value="KRY12965.1"/>
    <property type="molecule type" value="Genomic_DNA"/>
</dbReference>
<evidence type="ECO:0000313" key="3">
    <source>
        <dbReference type="Proteomes" id="UP000054783"/>
    </source>
</evidence>
<proteinExistence type="predicted"/>
<feature type="region of interest" description="Disordered" evidence="1">
    <location>
        <begin position="134"/>
        <end position="154"/>
    </location>
</feature>
<dbReference type="AlphaFoldDB" id="A0A0V0ZKN9"/>
<evidence type="ECO:0000313" key="2">
    <source>
        <dbReference type="EMBL" id="KRY12965.1"/>
    </source>
</evidence>
<dbReference type="Proteomes" id="UP000054783">
    <property type="component" value="Unassembled WGS sequence"/>
</dbReference>
<accession>A0A0V0ZKN9</accession>
<organism evidence="2 3">
    <name type="scientific">Trichinella patagoniensis</name>
    <dbReference type="NCBI Taxonomy" id="990121"/>
    <lineage>
        <taxon>Eukaryota</taxon>
        <taxon>Metazoa</taxon>
        <taxon>Ecdysozoa</taxon>
        <taxon>Nematoda</taxon>
        <taxon>Enoplea</taxon>
        <taxon>Dorylaimia</taxon>
        <taxon>Trichinellida</taxon>
        <taxon>Trichinellidae</taxon>
        <taxon>Trichinella</taxon>
    </lineage>
</organism>
<protein>
    <submittedName>
        <fullName evidence="2">Uncharacterized protein</fullName>
    </submittedName>
</protein>
<gene>
    <name evidence="2" type="ORF">T12_3830</name>
</gene>
<sequence length="154" mass="16666">MDQKSEVAATVKQSTSTVSGSVENERICQLSNGPINGRLRCSNQTAGAVQSAASVRLITVNRDRRTIGQWKTEKQRAGSSERQLTFRPFFIGSCLTLAAIGIVGCNGASKCCSTSNKYLYNLCFMHHHHQPANDAMKQALRPQTPPSPSSSSAH</sequence>